<protein>
    <recommendedName>
        <fullName evidence="5 14">Homoserine dehydrogenase</fullName>
        <ecNumber evidence="4 14">1.1.1.3</ecNumber>
    </recommendedName>
</protein>
<dbReference type="RefSeq" id="WP_037288403.1">
    <property type="nucleotide sequence ID" value="NZ_JEOB01000003.1"/>
</dbReference>
<evidence type="ECO:0000256" key="11">
    <source>
        <dbReference type="ARBA" id="ARBA00048841"/>
    </source>
</evidence>
<evidence type="ECO:0000256" key="13">
    <source>
        <dbReference type="PIRSR" id="PIRSR000098-2"/>
    </source>
</evidence>
<comment type="similarity">
    <text evidence="3 15">Belongs to the homoserine dehydrogenase family.</text>
</comment>
<comment type="pathway">
    <text evidence="1 14">Amino-acid biosynthesis; L-threonine biosynthesis; L-threonine from L-aspartate: step 3/5.</text>
</comment>
<dbReference type="UniPathway" id="UPA00051">
    <property type="reaction ID" value="UER00465"/>
</dbReference>
<evidence type="ECO:0000256" key="4">
    <source>
        <dbReference type="ARBA" id="ARBA00013213"/>
    </source>
</evidence>
<dbReference type="EMBL" id="JEOB01000003">
    <property type="protein sequence ID" value="EXM38993.1"/>
    <property type="molecule type" value="Genomic_DNA"/>
</dbReference>
<dbReference type="PANTHER" id="PTHR43331:SF1">
    <property type="entry name" value="HOMOSERINE DEHYDROGENASE"/>
    <property type="match status" value="1"/>
</dbReference>
<sequence>MSKNVAVIGYGVVGSGTVELFMKNREAINKKIGRDCDIKYILDLRDFPESPFADMIIHDFDTILNDDEIEVVAEVVGGTTFAYEYTKKLLAKGKSVVTSNKALVAAYGAELLQLAQDNGCSYLFEASVGGGIPIIRPLNKCLAGNEIQQISGILNGTTNFILTKMIKDQMSFEDALKLAQQLGYAEADPTADVEGEDACRKICILGSLVYGKHIYPEMVHKSGITRITLDDVEYADNAGYVIKLIASVKRLEDNSLSAIVCPRLVPKSNMLASVDDVYNAVSVTGDGVGDVLFYGQGAGKLPTASAVVGDIIDCLRHNGRSLGIHWEESKKDEKFVVRYKDINCSMYVRLKGDDVQALKPSISEMFGKLMYIERANRPDDELAFITPNMVESDIDANLAILSHSAEIASKIRMF</sequence>
<dbReference type="PROSITE" id="PS01042">
    <property type="entry name" value="HOMOSER_DHGENASE"/>
    <property type="match status" value="1"/>
</dbReference>
<evidence type="ECO:0000256" key="2">
    <source>
        <dbReference type="ARBA" id="ARBA00005062"/>
    </source>
</evidence>
<proteinExistence type="inferred from homology"/>
<keyword evidence="8 14" id="KW-0560">Oxidoreductase</keyword>
<dbReference type="GO" id="GO:0009088">
    <property type="term" value="P:threonine biosynthetic process"/>
    <property type="evidence" value="ECO:0007669"/>
    <property type="project" value="UniProtKB-UniPathway"/>
</dbReference>
<dbReference type="InterPro" id="IPR001342">
    <property type="entry name" value="HDH_cat"/>
</dbReference>
<dbReference type="GO" id="GO:0050661">
    <property type="term" value="F:NADP binding"/>
    <property type="evidence" value="ECO:0007669"/>
    <property type="project" value="InterPro"/>
</dbReference>
<dbReference type="GO" id="GO:0004412">
    <property type="term" value="F:homoserine dehydrogenase activity"/>
    <property type="evidence" value="ECO:0007669"/>
    <property type="project" value="UniProtKB-EC"/>
</dbReference>
<dbReference type="InterPro" id="IPR019811">
    <property type="entry name" value="HDH_CS"/>
</dbReference>
<dbReference type="PIRSF" id="PIRSF000098">
    <property type="entry name" value="Homoser_dehydrog"/>
    <property type="match status" value="1"/>
</dbReference>
<comment type="pathway">
    <text evidence="2 14">Amino-acid biosynthesis; L-methionine biosynthesis via de novo pathway; L-homoserine from L-aspartate: step 3/3.</text>
</comment>
<evidence type="ECO:0000256" key="14">
    <source>
        <dbReference type="RuleBase" id="RU000579"/>
    </source>
</evidence>
<evidence type="ECO:0000256" key="5">
    <source>
        <dbReference type="ARBA" id="ARBA00013376"/>
    </source>
</evidence>
<dbReference type="OrthoDB" id="9808167at2"/>
<gene>
    <name evidence="18" type="ORF">RASY3_11865</name>
</gene>
<dbReference type="Pfam" id="PF03447">
    <property type="entry name" value="NAD_binding_3"/>
    <property type="match status" value="1"/>
</dbReference>
<dbReference type="Proteomes" id="UP000021369">
    <property type="component" value="Unassembled WGS sequence"/>
</dbReference>
<evidence type="ECO:0000256" key="3">
    <source>
        <dbReference type="ARBA" id="ARBA00006753"/>
    </source>
</evidence>
<keyword evidence="10 14" id="KW-0486">Methionine biosynthesis</keyword>
<evidence type="ECO:0000313" key="18">
    <source>
        <dbReference type="EMBL" id="EXM38993.1"/>
    </source>
</evidence>
<dbReference type="AlphaFoldDB" id="A0A011VWQ1"/>
<dbReference type="InterPro" id="IPR016204">
    <property type="entry name" value="HDH"/>
</dbReference>
<feature type="active site" description="Proton donor" evidence="12">
    <location>
        <position position="201"/>
    </location>
</feature>
<evidence type="ECO:0000313" key="19">
    <source>
        <dbReference type="Proteomes" id="UP000021369"/>
    </source>
</evidence>
<organism evidence="18 19">
    <name type="scientific">Ruminococcus albus SY3</name>
    <dbReference type="NCBI Taxonomy" id="1341156"/>
    <lineage>
        <taxon>Bacteria</taxon>
        <taxon>Bacillati</taxon>
        <taxon>Bacillota</taxon>
        <taxon>Clostridia</taxon>
        <taxon>Eubacteriales</taxon>
        <taxon>Oscillospiraceae</taxon>
        <taxon>Ruminococcus</taxon>
    </lineage>
</organism>
<keyword evidence="19" id="KW-1185">Reference proteome</keyword>
<dbReference type="Pfam" id="PF00742">
    <property type="entry name" value="Homoserine_dh"/>
    <property type="match status" value="1"/>
</dbReference>
<reference evidence="18 19" key="1">
    <citation type="submission" date="2013-06" db="EMBL/GenBank/DDBJ databases">
        <title>Rumen cellulosomics: divergent fiber-degrading strategies revealed by comparative genome-wide analysis of six Ruminococcal strains.</title>
        <authorList>
            <person name="Dassa B."/>
            <person name="Borovok I."/>
            <person name="Lamed R."/>
            <person name="Flint H."/>
            <person name="Yeoman C.J."/>
            <person name="White B."/>
            <person name="Bayer E.A."/>
        </authorList>
    </citation>
    <scope>NUCLEOTIDE SEQUENCE [LARGE SCALE GENOMIC DNA]</scope>
    <source>
        <strain evidence="18 19">SY3</strain>
    </source>
</reference>
<evidence type="ECO:0000256" key="9">
    <source>
        <dbReference type="ARBA" id="ARBA00023053"/>
    </source>
</evidence>
<keyword evidence="13 14" id="KW-0521">NADP</keyword>
<feature type="domain" description="Homoserine dehydrogenase catalytic" evidence="16">
    <location>
        <begin position="133"/>
        <end position="312"/>
    </location>
</feature>
<feature type="binding site" evidence="13">
    <location>
        <position position="186"/>
    </location>
    <ligand>
        <name>L-homoserine</name>
        <dbReference type="ChEBI" id="CHEBI:57476"/>
    </ligand>
</feature>
<dbReference type="SUPFAM" id="SSF55347">
    <property type="entry name" value="Glyceraldehyde-3-phosphate dehydrogenase-like, C-terminal domain"/>
    <property type="match status" value="1"/>
</dbReference>
<dbReference type="FunFam" id="3.30.360.10:FF:000005">
    <property type="entry name" value="Homoserine dehydrogenase"/>
    <property type="match status" value="1"/>
</dbReference>
<dbReference type="Gene3D" id="3.30.360.10">
    <property type="entry name" value="Dihydrodipicolinate Reductase, domain 2"/>
    <property type="match status" value="1"/>
</dbReference>
<evidence type="ECO:0000256" key="15">
    <source>
        <dbReference type="RuleBase" id="RU004171"/>
    </source>
</evidence>
<evidence type="ECO:0000256" key="6">
    <source>
        <dbReference type="ARBA" id="ARBA00022605"/>
    </source>
</evidence>
<dbReference type="Gene3D" id="3.40.50.720">
    <property type="entry name" value="NAD(P)-binding Rossmann-like Domain"/>
    <property type="match status" value="1"/>
</dbReference>
<name>A0A011VWQ1_RUMAL</name>
<evidence type="ECO:0000259" key="16">
    <source>
        <dbReference type="Pfam" id="PF00742"/>
    </source>
</evidence>
<keyword evidence="6 14" id="KW-0028">Amino-acid biosynthesis</keyword>
<evidence type="ECO:0000256" key="8">
    <source>
        <dbReference type="ARBA" id="ARBA00023002"/>
    </source>
</evidence>
<keyword evidence="9" id="KW-0915">Sodium</keyword>
<comment type="caution">
    <text evidence="18">The sequence shown here is derived from an EMBL/GenBank/DDBJ whole genome shotgun (WGS) entry which is preliminary data.</text>
</comment>
<evidence type="ECO:0000256" key="12">
    <source>
        <dbReference type="PIRSR" id="PIRSR000098-1"/>
    </source>
</evidence>
<feature type="binding site" evidence="13">
    <location>
        <position position="101"/>
    </location>
    <ligand>
        <name>NADPH</name>
        <dbReference type="ChEBI" id="CHEBI:57783"/>
    </ligand>
</feature>
<evidence type="ECO:0000256" key="1">
    <source>
        <dbReference type="ARBA" id="ARBA00005056"/>
    </source>
</evidence>
<dbReference type="SUPFAM" id="SSF51735">
    <property type="entry name" value="NAD(P)-binding Rossmann-fold domains"/>
    <property type="match status" value="1"/>
</dbReference>
<dbReference type="PATRIC" id="fig|1341156.4.peg.2311"/>
<dbReference type="EC" id="1.1.1.3" evidence="4 14"/>
<accession>A0A011VWQ1</accession>
<dbReference type="Gene3D" id="3.30.70.260">
    <property type="match status" value="1"/>
</dbReference>
<keyword evidence="7 14" id="KW-0791">Threonine biosynthesis</keyword>
<dbReference type="GO" id="GO:0009086">
    <property type="term" value="P:methionine biosynthetic process"/>
    <property type="evidence" value="ECO:0007669"/>
    <property type="project" value="UniProtKB-KW"/>
</dbReference>
<feature type="domain" description="Aspartate/homoserine dehydrogenase NAD-binding" evidence="17">
    <location>
        <begin position="9"/>
        <end position="125"/>
    </location>
</feature>
<dbReference type="PANTHER" id="PTHR43331">
    <property type="entry name" value="HOMOSERINE DEHYDROGENASE"/>
    <property type="match status" value="1"/>
</dbReference>
<dbReference type="InterPro" id="IPR005106">
    <property type="entry name" value="Asp/hSer_DH_NAD-bd"/>
</dbReference>
<dbReference type="NCBIfam" id="NF004976">
    <property type="entry name" value="PRK06349.1"/>
    <property type="match status" value="1"/>
</dbReference>
<dbReference type="UniPathway" id="UPA00050">
    <property type="reaction ID" value="UER00063"/>
</dbReference>
<evidence type="ECO:0000256" key="10">
    <source>
        <dbReference type="ARBA" id="ARBA00023167"/>
    </source>
</evidence>
<feature type="binding site" evidence="13">
    <location>
        <begin position="8"/>
        <end position="15"/>
    </location>
    <ligand>
        <name>NADP(+)</name>
        <dbReference type="ChEBI" id="CHEBI:58349"/>
    </ligand>
</feature>
<evidence type="ECO:0000259" key="17">
    <source>
        <dbReference type="Pfam" id="PF03447"/>
    </source>
</evidence>
<comment type="catalytic activity">
    <reaction evidence="11">
        <text>L-homoserine + NADP(+) = L-aspartate 4-semialdehyde + NADPH + H(+)</text>
        <dbReference type="Rhea" id="RHEA:15761"/>
        <dbReference type="ChEBI" id="CHEBI:15378"/>
        <dbReference type="ChEBI" id="CHEBI:57476"/>
        <dbReference type="ChEBI" id="CHEBI:57783"/>
        <dbReference type="ChEBI" id="CHEBI:58349"/>
        <dbReference type="ChEBI" id="CHEBI:537519"/>
        <dbReference type="EC" id="1.1.1.3"/>
    </reaction>
    <physiologicalReaction direction="right-to-left" evidence="11">
        <dbReference type="Rhea" id="RHEA:15763"/>
    </physiologicalReaction>
</comment>
<dbReference type="InterPro" id="IPR036291">
    <property type="entry name" value="NAD(P)-bd_dom_sf"/>
</dbReference>
<evidence type="ECO:0000256" key="7">
    <source>
        <dbReference type="ARBA" id="ARBA00022697"/>
    </source>
</evidence>